<sequence length="624" mass="66727">MIPVKVKYFEEGPSWAEKRSAAPSTAAVVAGATATTGAATSASAARSFSVSSIDLSGGLSSLGEMESFSNALAAASPSFVFVHNATLVARQQMMQSSYVRKMYGITDLVRYEPREGAERGSLALVRIGVCCESVDNAVKLLDNSHGGGGFARFFMTLHVRSFAGASMTLAALYIDPTAMLWQRVAVCTSLFPQLASAELLLLVSNLFSSPTGVLAAMSAELRAVCAAQGFVDAAEEAGERAGGGPQECSVWVKSSRFAVAHLTHEAAKATPAITTVTLSSRGATTIAIPQPRSAKSGNPRGSPASTASPAIMTDPAILSAEAAGKGVTTAAKSGGNVFIERLLQQQQLQQQLHQQQQQQQQQQQPAPRWRTSHSYTLKNNEKLSSHELAFDVSAHFSSVSEAVEALNSRAIYWPADYCVVHNVILASDNVGQGDKRAMLRRYAREYKNSAALLSHMFLPGVNVTPSTTANATGSLVHGAAQEVATEKAPWLKRVVAMSSHATGDNNGGELPSFLPAARALKREEELRSRSWDPSWCTVVYQVTPREMKFNITSAVGLGKDNLQEAIQWLNLCSQPKAKLIHGKENPLRNYAYDYALLFSPELQGYYLIAATHVPCDIVACRAAA</sequence>
<evidence type="ECO:0000313" key="2">
    <source>
        <dbReference type="EMBL" id="RNF08043.1"/>
    </source>
</evidence>
<proteinExistence type="predicted"/>
<name>A0A422NRD8_9TRYP</name>
<gene>
    <name evidence="2" type="ORF">Tco025E_07252</name>
</gene>
<evidence type="ECO:0000313" key="3">
    <source>
        <dbReference type="Proteomes" id="UP000284403"/>
    </source>
</evidence>
<organism evidence="2 3">
    <name type="scientific">Trypanosoma conorhini</name>
    <dbReference type="NCBI Taxonomy" id="83891"/>
    <lineage>
        <taxon>Eukaryota</taxon>
        <taxon>Discoba</taxon>
        <taxon>Euglenozoa</taxon>
        <taxon>Kinetoplastea</taxon>
        <taxon>Metakinetoplastina</taxon>
        <taxon>Trypanosomatida</taxon>
        <taxon>Trypanosomatidae</taxon>
        <taxon>Trypanosoma</taxon>
    </lineage>
</organism>
<reference evidence="2 3" key="1">
    <citation type="journal article" date="2018" name="BMC Genomics">
        <title>Genomic comparison of Trypanosoma conorhini and Trypanosoma rangeli to Trypanosoma cruzi strains of high and low virulence.</title>
        <authorList>
            <person name="Bradwell K.R."/>
            <person name="Koparde V.N."/>
            <person name="Matveyev A.V."/>
            <person name="Serrano M.G."/>
            <person name="Alves J.M."/>
            <person name="Parikh H."/>
            <person name="Huang B."/>
            <person name="Lee V."/>
            <person name="Espinosa-Alvarez O."/>
            <person name="Ortiz P.A."/>
            <person name="Costa-Martins A.G."/>
            <person name="Teixeira M.M."/>
            <person name="Buck G.A."/>
        </authorList>
    </citation>
    <scope>NUCLEOTIDE SEQUENCE [LARGE SCALE GENOMIC DNA]</scope>
    <source>
        <strain evidence="2 3">025E</strain>
    </source>
</reference>
<dbReference type="RefSeq" id="XP_029225765.1">
    <property type="nucleotide sequence ID" value="XM_029374118.1"/>
</dbReference>
<accession>A0A422NRD8</accession>
<dbReference type="Proteomes" id="UP000284403">
    <property type="component" value="Unassembled WGS sequence"/>
</dbReference>
<feature type="region of interest" description="Disordered" evidence="1">
    <location>
        <begin position="288"/>
        <end position="309"/>
    </location>
</feature>
<comment type="caution">
    <text evidence="2">The sequence shown here is derived from an EMBL/GenBank/DDBJ whole genome shotgun (WGS) entry which is preliminary data.</text>
</comment>
<keyword evidence="3" id="KW-1185">Reference proteome</keyword>
<evidence type="ECO:0000256" key="1">
    <source>
        <dbReference type="SAM" id="MobiDB-lite"/>
    </source>
</evidence>
<dbReference type="AlphaFoldDB" id="A0A422NRD8"/>
<dbReference type="OrthoDB" id="276630at2759"/>
<dbReference type="EMBL" id="MKKU01000548">
    <property type="protein sequence ID" value="RNF08043.1"/>
    <property type="molecule type" value="Genomic_DNA"/>
</dbReference>
<protein>
    <submittedName>
        <fullName evidence="2">Uncharacterized protein</fullName>
    </submittedName>
</protein>
<dbReference type="GeneID" id="40320863"/>